<dbReference type="AlphaFoldDB" id="A0A3A3FYC6"/>
<dbReference type="Proteomes" id="UP000266327">
    <property type="component" value="Unassembled WGS sequence"/>
</dbReference>
<accession>A0A3A3FYC6</accession>
<evidence type="ECO:0000313" key="1">
    <source>
        <dbReference type="EMBL" id="RJG00621.1"/>
    </source>
</evidence>
<keyword evidence="2" id="KW-1185">Reference proteome</keyword>
<reference evidence="2" key="1">
    <citation type="submission" date="2018-09" db="EMBL/GenBank/DDBJ databases">
        <authorList>
            <person name="Zhu H."/>
        </authorList>
    </citation>
    <scope>NUCLEOTIDE SEQUENCE [LARGE SCALE GENOMIC DNA]</scope>
    <source>
        <strain evidence="2">K1S02-23</strain>
    </source>
</reference>
<organism evidence="1 2">
    <name type="scientific">Noviherbaspirillum sedimenti</name>
    <dbReference type="NCBI Taxonomy" id="2320865"/>
    <lineage>
        <taxon>Bacteria</taxon>
        <taxon>Pseudomonadati</taxon>
        <taxon>Pseudomonadota</taxon>
        <taxon>Betaproteobacteria</taxon>
        <taxon>Burkholderiales</taxon>
        <taxon>Oxalobacteraceae</taxon>
        <taxon>Noviherbaspirillum</taxon>
    </lineage>
</organism>
<dbReference type="EMBL" id="QYUQ01000002">
    <property type="protein sequence ID" value="RJG00621.1"/>
    <property type="molecule type" value="Genomic_DNA"/>
</dbReference>
<protein>
    <submittedName>
        <fullName evidence="1">Uncharacterized protein</fullName>
    </submittedName>
</protein>
<proteinExistence type="predicted"/>
<name>A0A3A3FYC6_9BURK</name>
<evidence type="ECO:0000313" key="2">
    <source>
        <dbReference type="Proteomes" id="UP000266327"/>
    </source>
</evidence>
<sequence length="61" mass="6764">MLLRILAGADSWWRLSIAMAIDQVSKPANTLDVVVGLKWAMLYGLKSLHKINMVILDNLGV</sequence>
<gene>
    <name evidence="1" type="ORF">D3878_02695</name>
</gene>
<comment type="caution">
    <text evidence="1">The sequence shown here is derived from an EMBL/GenBank/DDBJ whole genome shotgun (WGS) entry which is preliminary data.</text>
</comment>